<dbReference type="PANTHER" id="PTHR34216">
    <property type="match status" value="1"/>
</dbReference>
<dbReference type="Proteomes" id="UP001160130">
    <property type="component" value="Unassembled WGS sequence"/>
</dbReference>
<dbReference type="PROSITE" id="PS51677">
    <property type="entry name" value="NODB"/>
    <property type="match status" value="1"/>
</dbReference>
<sequence length="239" mass="26265">MIKQTQIRPNSVVNIVIHGIGPARRQLDPGEDQAWISTEQFERLLDSVAERSDVRISFDDGNSSDVDIALPRLVERGLGAEFFLLAGLLGAPGRLDRAGVAALLDAGMGIGSHGWSHCDWRRIHETQAREELVDAPRLLGEVTGRPVSRVAIPFGSYDRHVLSLLREAGVTRAYTSDGGRVRSDAWLQARNSVRRDMDDTWIAWVLDPNTSLSQLARATAVRGIKRLRGRSRLTAGGQA</sequence>
<dbReference type="CDD" id="cd10918">
    <property type="entry name" value="CE4_NodB_like_5s_6s"/>
    <property type="match status" value="1"/>
</dbReference>
<proteinExistence type="predicted"/>
<gene>
    <name evidence="4" type="ORF">M2272_002872</name>
</gene>
<keyword evidence="5" id="KW-1185">Reference proteome</keyword>
<feature type="domain" description="NodB homology" evidence="3">
    <location>
        <begin position="52"/>
        <end position="239"/>
    </location>
</feature>
<accession>A0ABT6KZV8</accession>
<dbReference type="Pfam" id="PF01522">
    <property type="entry name" value="Polysacc_deac_1"/>
    <property type="match status" value="1"/>
</dbReference>
<evidence type="ECO:0000313" key="5">
    <source>
        <dbReference type="Proteomes" id="UP001160130"/>
    </source>
</evidence>
<dbReference type="EMBL" id="JARXVE010000004">
    <property type="protein sequence ID" value="MDH6196229.1"/>
    <property type="molecule type" value="Genomic_DNA"/>
</dbReference>
<name>A0ABT6KZV8_9MYCO</name>
<dbReference type="InterPro" id="IPR051398">
    <property type="entry name" value="Polysacch_Deacetylase"/>
</dbReference>
<protein>
    <submittedName>
        <fullName evidence="4">Peptidoglycan/xylan/chitin deacetylase (PgdA/CDA1 family)</fullName>
    </submittedName>
</protein>
<dbReference type="Gene3D" id="3.20.20.370">
    <property type="entry name" value="Glycoside hydrolase/deacetylase"/>
    <property type="match status" value="1"/>
</dbReference>
<dbReference type="RefSeq" id="WP_280832861.1">
    <property type="nucleotide sequence ID" value="NZ_JARXVE010000004.1"/>
</dbReference>
<dbReference type="InterPro" id="IPR011330">
    <property type="entry name" value="Glyco_hydro/deAcase_b/a-brl"/>
</dbReference>
<dbReference type="InterPro" id="IPR002509">
    <property type="entry name" value="NODB_dom"/>
</dbReference>
<dbReference type="SUPFAM" id="SSF88713">
    <property type="entry name" value="Glycoside hydrolase/deacetylase"/>
    <property type="match status" value="1"/>
</dbReference>
<comment type="subcellular location">
    <subcellularLocation>
        <location evidence="1">Secreted</location>
    </subcellularLocation>
</comment>
<keyword evidence="2" id="KW-0732">Signal</keyword>
<evidence type="ECO:0000256" key="2">
    <source>
        <dbReference type="ARBA" id="ARBA00022729"/>
    </source>
</evidence>
<evidence type="ECO:0000259" key="3">
    <source>
        <dbReference type="PROSITE" id="PS51677"/>
    </source>
</evidence>
<dbReference type="PANTHER" id="PTHR34216:SF3">
    <property type="entry name" value="POLY-BETA-1,6-N-ACETYL-D-GLUCOSAMINE N-DEACETYLASE"/>
    <property type="match status" value="1"/>
</dbReference>
<evidence type="ECO:0000256" key="1">
    <source>
        <dbReference type="ARBA" id="ARBA00004613"/>
    </source>
</evidence>
<comment type="caution">
    <text evidence="4">The sequence shown here is derived from an EMBL/GenBank/DDBJ whole genome shotgun (WGS) entry which is preliminary data.</text>
</comment>
<organism evidence="4 5">
    <name type="scientific">Mycolicibacterium frederiksbergense</name>
    <dbReference type="NCBI Taxonomy" id="117567"/>
    <lineage>
        <taxon>Bacteria</taxon>
        <taxon>Bacillati</taxon>
        <taxon>Actinomycetota</taxon>
        <taxon>Actinomycetes</taxon>
        <taxon>Mycobacteriales</taxon>
        <taxon>Mycobacteriaceae</taxon>
        <taxon>Mycolicibacterium</taxon>
    </lineage>
</organism>
<reference evidence="4 5" key="1">
    <citation type="submission" date="2023-04" db="EMBL/GenBank/DDBJ databases">
        <title>Forest soil microbial communities from Buena Vista Peninsula, Colon Province, Panama.</title>
        <authorList>
            <person name="Bouskill N."/>
        </authorList>
    </citation>
    <scope>NUCLEOTIDE SEQUENCE [LARGE SCALE GENOMIC DNA]</scope>
    <source>
        <strain evidence="4 5">AC80</strain>
    </source>
</reference>
<evidence type="ECO:0000313" key="4">
    <source>
        <dbReference type="EMBL" id="MDH6196229.1"/>
    </source>
</evidence>